<protein>
    <submittedName>
        <fullName evidence="2">Uncharacterized protein</fullName>
    </submittedName>
</protein>
<reference evidence="2" key="1">
    <citation type="submission" date="2014-05" db="EMBL/GenBank/DDBJ databases">
        <title>The transcriptome of the halophilic microalga Tetraselmis sp. GSL018 isolated from the Great Salt Lake, Utah.</title>
        <authorList>
            <person name="Jinkerson R.E."/>
            <person name="D'Adamo S."/>
            <person name="Posewitz M.C."/>
        </authorList>
    </citation>
    <scope>NUCLEOTIDE SEQUENCE</scope>
    <source>
        <strain evidence="2">GSL018</strain>
    </source>
</reference>
<name>A0A061QWP5_9CHLO</name>
<dbReference type="AlphaFoldDB" id="A0A061QWP5"/>
<keyword evidence="1" id="KW-0472">Membrane</keyword>
<proteinExistence type="predicted"/>
<evidence type="ECO:0000256" key="1">
    <source>
        <dbReference type="SAM" id="Phobius"/>
    </source>
</evidence>
<dbReference type="EMBL" id="GBEZ01024047">
    <property type="protein sequence ID" value="JAC62899.1"/>
    <property type="molecule type" value="Transcribed_RNA"/>
</dbReference>
<organism evidence="2">
    <name type="scientific">Tetraselmis sp. GSL018</name>
    <dbReference type="NCBI Taxonomy" id="582737"/>
    <lineage>
        <taxon>Eukaryota</taxon>
        <taxon>Viridiplantae</taxon>
        <taxon>Chlorophyta</taxon>
        <taxon>core chlorophytes</taxon>
        <taxon>Chlorodendrophyceae</taxon>
        <taxon>Chlorodendrales</taxon>
        <taxon>Chlorodendraceae</taxon>
        <taxon>Tetraselmis</taxon>
    </lineage>
</organism>
<sequence length="47" mass="5143">MLAPVLPKGANHTLFWLLTSGIMLNAAFASYWKIDKQDATGKAKAHD</sequence>
<gene>
    <name evidence="2" type="ORF">TSPGSL018_22044</name>
</gene>
<accession>A0A061QWP5</accession>
<keyword evidence="1" id="KW-0812">Transmembrane</keyword>
<keyword evidence="1" id="KW-1133">Transmembrane helix</keyword>
<feature type="transmembrane region" description="Helical" evidence="1">
    <location>
        <begin position="14"/>
        <end position="34"/>
    </location>
</feature>
<evidence type="ECO:0000313" key="2">
    <source>
        <dbReference type="EMBL" id="JAC62899.1"/>
    </source>
</evidence>